<proteinExistence type="predicted"/>
<sequence length="90" mass="10516">MMDEQVIRQGLNGPYRQIYDAVNGQEELFWELVEEFRGLQVNFPVRIYSAENVAHLILNEYDGTNSISLAQRYGFSKRWVDNVISSNQED</sequence>
<evidence type="ECO:0000313" key="2">
    <source>
        <dbReference type="EMBL" id="QBO36223.1"/>
    </source>
</evidence>
<protein>
    <recommendedName>
        <fullName evidence="1">Mor transcription activator domain-containing protein</fullName>
    </recommendedName>
</protein>
<accession>A0A4P6YU47</accession>
<dbReference type="Proteomes" id="UP000292886">
    <property type="component" value="Chromosome"/>
</dbReference>
<name>A0A4P6YU47_9LACO</name>
<dbReference type="Pfam" id="PF08765">
    <property type="entry name" value="Mor"/>
    <property type="match status" value="1"/>
</dbReference>
<dbReference type="EMBL" id="CP037940">
    <property type="protein sequence ID" value="QBO36223.1"/>
    <property type="molecule type" value="Genomic_DNA"/>
</dbReference>
<dbReference type="Gene3D" id="1.10.10.60">
    <property type="entry name" value="Homeodomain-like"/>
    <property type="match status" value="1"/>
</dbReference>
<gene>
    <name evidence="2" type="ORF">EQG49_07005</name>
</gene>
<feature type="domain" description="Mor transcription activator" evidence="1">
    <location>
        <begin position="27"/>
        <end position="86"/>
    </location>
</feature>
<organism evidence="2 3">
    <name type="scientific">Periweissella cryptocerci</name>
    <dbReference type="NCBI Taxonomy" id="2506420"/>
    <lineage>
        <taxon>Bacteria</taxon>
        <taxon>Bacillati</taxon>
        <taxon>Bacillota</taxon>
        <taxon>Bacilli</taxon>
        <taxon>Lactobacillales</taxon>
        <taxon>Lactobacillaceae</taxon>
        <taxon>Periweissella</taxon>
    </lineage>
</organism>
<dbReference type="InterPro" id="IPR009057">
    <property type="entry name" value="Homeodomain-like_sf"/>
</dbReference>
<dbReference type="InterPro" id="IPR014875">
    <property type="entry name" value="Mor_transcription_activator"/>
</dbReference>
<evidence type="ECO:0000259" key="1">
    <source>
        <dbReference type="Pfam" id="PF08765"/>
    </source>
</evidence>
<dbReference type="KEGG" id="wei:EQG49_07005"/>
<dbReference type="RefSeq" id="WP_133363301.1">
    <property type="nucleotide sequence ID" value="NZ_CP037940.1"/>
</dbReference>
<dbReference type="SUPFAM" id="SSF46689">
    <property type="entry name" value="Homeodomain-like"/>
    <property type="match status" value="1"/>
</dbReference>
<keyword evidence="3" id="KW-1185">Reference proteome</keyword>
<reference evidence="3" key="1">
    <citation type="submission" date="2019-03" db="EMBL/GenBank/DDBJ databases">
        <title>Weissella sp. 26KH-42 Genome sequencing.</title>
        <authorList>
            <person name="Heo J."/>
            <person name="Kim S.-J."/>
            <person name="Kim J.-S."/>
            <person name="Hong S.-B."/>
            <person name="Kwon S.-W."/>
        </authorList>
    </citation>
    <scope>NUCLEOTIDE SEQUENCE [LARGE SCALE GENOMIC DNA]</scope>
    <source>
        <strain evidence="3">26KH-42</strain>
    </source>
</reference>
<evidence type="ECO:0000313" key="3">
    <source>
        <dbReference type="Proteomes" id="UP000292886"/>
    </source>
</evidence>
<dbReference type="OrthoDB" id="2200281at2"/>
<dbReference type="AlphaFoldDB" id="A0A4P6YU47"/>